<dbReference type="RefSeq" id="WP_250338333.1">
    <property type="nucleotide sequence ID" value="NZ_CP063231.1"/>
</dbReference>
<evidence type="ECO:0000256" key="1">
    <source>
        <dbReference type="SAM" id="MobiDB-lite"/>
    </source>
</evidence>
<gene>
    <name evidence="2" type="ORF">IM816_12490</name>
</gene>
<dbReference type="InterPro" id="IPR028897">
    <property type="entry name" value="Tox-HDC_dom"/>
</dbReference>
<sequence>MNIPSSHQAGPPRAYGAYGEGPTLDLARTAYAGEVLEHDSGWYLLGERPYAPLQRRFLATDPTSPFGGGGFNRYAYCVGDPINRVDPTGSVSIRWWAGGTGDRVRMRGGSQQSSLGATTGASLSLSIATPGMSTQVAASNIDLVPSVGVAAGSRVQSARPSQGVLGQLAPGSPSSASTALTPPTRSLHDEPFFGRMPTISHEKAPGRTSRRVTQVVGDAIPPDMIEQTRYGTTRVTEGWIGLPHRRNPASTIWASDTAIVATYLRRLIGELSTRGVTRANLFTGAHGDPEGKRNWSRTTRRRRMRESEFYLHDLNTESELARDNHGIELDVYDMAMMDREEFRATLAQGGIHIIGCCFGAADREVMAALNIWQLTVYVLPSSRPPT</sequence>
<evidence type="ECO:0008006" key="4">
    <source>
        <dbReference type="Google" id="ProtNLM"/>
    </source>
</evidence>
<dbReference type="Proteomes" id="UP001056681">
    <property type="component" value="Chromosome"/>
</dbReference>
<reference evidence="2" key="1">
    <citation type="submission" date="2020-10" db="EMBL/GenBank/DDBJ databases">
        <title>Whole-genome sequence of Luteibacter sp. EIF3.</title>
        <authorList>
            <person name="Friedrich I."/>
            <person name="Hertel R."/>
            <person name="Daniel R."/>
        </authorList>
    </citation>
    <scope>NUCLEOTIDE SEQUENCE</scope>
    <source>
        <strain evidence="2">EIF3</strain>
    </source>
</reference>
<dbReference type="InterPro" id="IPR022385">
    <property type="entry name" value="Rhs_assc_core"/>
</dbReference>
<accession>A0ABY4SXJ9</accession>
<dbReference type="NCBIfam" id="TIGR03696">
    <property type="entry name" value="Rhs_assc_core"/>
    <property type="match status" value="1"/>
</dbReference>
<dbReference type="Gene3D" id="2.180.10.10">
    <property type="entry name" value="RHS repeat-associated core"/>
    <property type="match status" value="1"/>
</dbReference>
<dbReference type="EMBL" id="CP063231">
    <property type="protein sequence ID" value="URL57449.1"/>
    <property type="molecule type" value="Genomic_DNA"/>
</dbReference>
<name>A0ABY4SXJ9_9GAMM</name>
<evidence type="ECO:0000313" key="2">
    <source>
        <dbReference type="EMBL" id="URL57449.1"/>
    </source>
</evidence>
<organism evidence="2 3">
    <name type="scientific">Luteibacter flocculans</name>
    <dbReference type="NCBI Taxonomy" id="2780091"/>
    <lineage>
        <taxon>Bacteria</taxon>
        <taxon>Pseudomonadati</taxon>
        <taxon>Pseudomonadota</taxon>
        <taxon>Gammaproteobacteria</taxon>
        <taxon>Lysobacterales</taxon>
        <taxon>Rhodanobacteraceae</taxon>
        <taxon>Luteibacter</taxon>
    </lineage>
</organism>
<feature type="region of interest" description="Disordered" evidence="1">
    <location>
        <begin position="161"/>
        <end position="183"/>
    </location>
</feature>
<protein>
    <recommendedName>
        <fullName evidence="4">RHS repeat-associated core domain-containing protein</fullName>
    </recommendedName>
</protein>
<proteinExistence type="predicted"/>
<keyword evidence="3" id="KW-1185">Reference proteome</keyword>
<feature type="compositionally biased region" description="Low complexity" evidence="1">
    <location>
        <begin position="168"/>
        <end position="183"/>
    </location>
</feature>
<dbReference type="Pfam" id="PF15656">
    <property type="entry name" value="Tox-HDC"/>
    <property type="match status" value="1"/>
</dbReference>
<evidence type="ECO:0000313" key="3">
    <source>
        <dbReference type="Proteomes" id="UP001056681"/>
    </source>
</evidence>